<dbReference type="EMBL" id="JABFTP020000062">
    <property type="protein sequence ID" value="KAL3272690.1"/>
    <property type="molecule type" value="Genomic_DNA"/>
</dbReference>
<name>A0ABD2N2Q4_9CUCU</name>
<evidence type="ECO:0000313" key="3">
    <source>
        <dbReference type="Proteomes" id="UP001516400"/>
    </source>
</evidence>
<evidence type="ECO:0000256" key="1">
    <source>
        <dbReference type="SAM" id="MobiDB-lite"/>
    </source>
</evidence>
<evidence type="ECO:0000313" key="2">
    <source>
        <dbReference type="EMBL" id="KAL3272690.1"/>
    </source>
</evidence>
<accession>A0ABD2N2Q4</accession>
<comment type="caution">
    <text evidence="2">The sequence shown here is derived from an EMBL/GenBank/DDBJ whole genome shotgun (WGS) entry which is preliminary data.</text>
</comment>
<feature type="region of interest" description="Disordered" evidence="1">
    <location>
        <begin position="64"/>
        <end position="110"/>
    </location>
</feature>
<dbReference type="Proteomes" id="UP001516400">
    <property type="component" value="Unassembled WGS sequence"/>
</dbReference>
<feature type="compositionally biased region" description="Basic and acidic residues" evidence="1">
    <location>
        <begin position="64"/>
        <end position="73"/>
    </location>
</feature>
<feature type="compositionally biased region" description="Basic residues" evidence="1">
    <location>
        <begin position="74"/>
        <end position="86"/>
    </location>
</feature>
<protein>
    <submittedName>
        <fullName evidence="2">Uncharacterized protein</fullName>
    </submittedName>
</protein>
<dbReference type="AlphaFoldDB" id="A0ABD2N2Q4"/>
<organism evidence="2 3">
    <name type="scientific">Cryptolaemus montrouzieri</name>
    <dbReference type="NCBI Taxonomy" id="559131"/>
    <lineage>
        <taxon>Eukaryota</taxon>
        <taxon>Metazoa</taxon>
        <taxon>Ecdysozoa</taxon>
        <taxon>Arthropoda</taxon>
        <taxon>Hexapoda</taxon>
        <taxon>Insecta</taxon>
        <taxon>Pterygota</taxon>
        <taxon>Neoptera</taxon>
        <taxon>Endopterygota</taxon>
        <taxon>Coleoptera</taxon>
        <taxon>Polyphaga</taxon>
        <taxon>Cucujiformia</taxon>
        <taxon>Coccinelloidea</taxon>
        <taxon>Coccinellidae</taxon>
        <taxon>Scymninae</taxon>
        <taxon>Scymnini</taxon>
        <taxon>Cryptolaemus</taxon>
    </lineage>
</organism>
<gene>
    <name evidence="2" type="ORF">HHI36_014154</name>
</gene>
<proteinExistence type="predicted"/>
<reference evidence="2 3" key="1">
    <citation type="journal article" date="2021" name="BMC Biol.">
        <title>Horizontally acquired antibacterial genes associated with adaptive radiation of ladybird beetles.</title>
        <authorList>
            <person name="Li H.S."/>
            <person name="Tang X.F."/>
            <person name="Huang Y.H."/>
            <person name="Xu Z.Y."/>
            <person name="Chen M.L."/>
            <person name="Du X.Y."/>
            <person name="Qiu B.Y."/>
            <person name="Chen P.T."/>
            <person name="Zhang W."/>
            <person name="Slipinski A."/>
            <person name="Escalona H.E."/>
            <person name="Waterhouse R.M."/>
            <person name="Zwick A."/>
            <person name="Pang H."/>
        </authorList>
    </citation>
    <scope>NUCLEOTIDE SEQUENCE [LARGE SCALE GENOMIC DNA]</scope>
    <source>
        <strain evidence="2">SYSU2018</strain>
    </source>
</reference>
<keyword evidence="3" id="KW-1185">Reference proteome</keyword>
<sequence length="155" mass="17666">MTIYNIPALVRDALSIALTPTRMESSNTTIFTDDDFISVALTGRPFQALTPEIAVQPICTRNSKSLDNEEFPRQPRRPRNIKRQRKGTSVVLTDTPKKDALEPEQNNTKSKILKKEEQKKLKCAKRKVLKEESGSCDEDEYFCLVCTVAYIHTYV</sequence>